<keyword evidence="2" id="KW-0732">Signal</keyword>
<keyword evidence="4" id="KW-1185">Reference proteome</keyword>
<feature type="chain" id="PRO_5010287840" description="DUF2613 domain-containing protein" evidence="2">
    <location>
        <begin position="28"/>
        <end position="77"/>
    </location>
</feature>
<dbReference type="Proteomes" id="UP000179642">
    <property type="component" value="Unassembled WGS sequence"/>
</dbReference>
<dbReference type="RefSeq" id="WP_071386051.1">
    <property type="nucleotide sequence ID" value="NZ_MLYO01000090.1"/>
</dbReference>
<feature type="region of interest" description="Disordered" evidence="1">
    <location>
        <begin position="56"/>
        <end position="77"/>
    </location>
</feature>
<accession>A0A1S2P9K2</accession>
<protein>
    <recommendedName>
        <fullName evidence="5">DUF2613 domain-containing protein</fullName>
    </recommendedName>
</protein>
<name>A0A1S2P9K2_9ACTN</name>
<gene>
    <name evidence="3" type="ORF">BIV23_40750</name>
</gene>
<evidence type="ECO:0000256" key="1">
    <source>
        <dbReference type="SAM" id="MobiDB-lite"/>
    </source>
</evidence>
<organism evidence="3 4">
    <name type="scientific">Streptomyces monashensis</name>
    <dbReference type="NCBI Taxonomy" id="1678012"/>
    <lineage>
        <taxon>Bacteria</taxon>
        <taxon>Bacillati</taxon>
        <taxon>Actinomycetota</taxon>
        <taxon>Actinomycetes</taxon>
        <taxon>Kitasatosporales</taxon>
        <taxon>Streptomycetaceae</taxon>
        <taxon>Streptomyces</taxon>
    </lineage>
</organism>
<comment type="caution">
    <text evidence="3">The sequence shown here is derived from an EMBL/GenBank/DDBJ whole genome shotgun (WGS) entry which is preliminary data.</text>
</comment>
<feature type="compositionally biased region" description="Basic and acidic residues" evidence="1">
    <location>
        <begin position="58"/>
        <end position="77"/>
    </location>
</feature>
<dbReference type="AlphaFoldDB" id="A0A1S2P9K2"/>
<evidence type="ECO:0000313" key="3">
    <source>
        <dbReference type="EMBL" id="OIJ90307.1"/>
    </source>
</evidence>
<reference evidence="3 4" key="1">
    <citation type="submission" date="2016-10" db="EMBL/GenBank/DDBJ databases">
        <title>Genome sequence of Streptomyces sp. MUSC 1.</title>
        <authorList>
            <person name="Lee L.-H."/>
            <person name="Ser H.-L."/>
            <person name="Law J.W.-F."/>
        </authorList>
    </citation>
    <scope>NUCLEOTIDE SEQUENCE [LARGE SCALE GENOMIC DNA]</scope>
    <source>
        <strain evidence="3 4">MUSC 1</strain>
    </source>
</reference>
<dbReference type="EMBL" id="MLYO01000090">
    <property type="protein sequence ID" value="OIJ90307.1"/>
    <property type="molecule type" value="Genomic_DNA"/>
</dbReference>
<evidence type="ECO:0008006" key="5">
    <source>
        <dbReference type="Google" id="ProtNLM"/>
    </source>
</evidence>
<evidence type="ECO:0000313" key="4">
    <source>
        <dbReference type="Proteomes" id="UP000179642"/>
    </source>
</evidence>
<evidence type="ECO:0000256" key="2">
    <source>
        <dbReference type="SAM" id="SignalP"/>
    </source>
</evidence>
<feature type="signal peptide" evidence="2">
    <location>
        <begin position="1"/>
        <end position="27"/>
    </location>
</feature>
<sequence length="77" mass="7548">MLKFTRVAVVAAAFAGLSALGVGVSFAGGGEGAAPQITAAANSSAAAVATGADFYAPLERHGHSEPEQEDGQHHGGE</sequence>
<proteinExistence type="predicted"/>